<dbReference type="GeneID" id="54403081"/>
<keyword evidence="7" id="KW-0732">Signal</keyword>
<feature type="region of interest" description="Disordered" evidence="5">
    <location>
        <begin position="168"/>
        <end position="195"/>
    </location>
</feature>
<dbReference type="EMBL" id="ML977505">
    <property type="protein sequence ID" value="KAF2129797.1"/>
    <property type="molecule type" value="Genomic_DNA"/>
</dbReference>
<sequence length="293" mass="30625">MVSFKYASAAVVASLLTMASAAATTDLSWTSVVTHIPTPTTTLPASAMQSIGCFETGIPLQNYGEGPFQSPGQCQLICLMLDKDVLGLSDGTDCWCGDLIPAKKWQTDNSSCDTTCSGTDNVMCGGATKLWVVLTGNTRNSVDWYEPPDSSSSSSSAAASSAAAASSSAQRASATTTATESASATTVPKESSGSSTNTAAIAAGVVVGVVAVAAMIGGILYFLRRRRQKQAEDDYRRNAANVDQFVAGGKLHTSNSSMNDQRLDPIFVDRRQSNGSIADNEDYSRRILKVTNA</sequence>
<dbReference type="InterPro" id="IPR002889">
    <property type="entry name" value="WSC_carb-bd"/>
</dbReference>
<feature type="domain" description="WSC" evidence="8">
    <location>
        <begin position="47"/>
        <end position="136"/>
    </location>
</feature>
<evidence type="ECO:0000259" key="8">
    <source>
        <dbReference type="PROSITE" id="PS51212"/>
    </source>
</evidence>
<dbReference type="GO" id="GO:0016020">
    <property type="term" value="C:membrane"/>
    <property type="evidence" value="ECO:0007669"/>
    <property type="project" value="UniProtKB-SubCell"/>
</dbReference>
<dbReference type="Proteomes" id="UP000799771">
    <property type="component" value="Unassembled WGS sequence"/>
</dbReference>
<comment type="subcellular location">
    <subcellularLocation>
        <location evidence="1">Membrane</location>
        <topology evidence="1">Single-pass membrane protein</topology>
    </subcellularLocation>
</comment>
<feature type="signal peptide" evidence="7">
    <location>
        <begin position="1"/>
        <end position="23"/>
    </location>
</feature>
<organism evidence="9 10">
    <name type="scientific">Dothidotthia symphoricarpi CBS 119687</name>
    <dbReference type="NCBI Taxonomy" id="1392245"/>
    <lineage>
        <taxon>Eukaryota</taxon>
        <taxon>Fungi</taxon>
        <taxon>Dikarya</taxon>
        <taxon>Ascomycota</taxon>
        <taxon>Pezizomycotina</taxon>
        <taxon>Dothideomycetes</taxon>
        <taxon>Pleosporomycetidae</taxon>
        <taxon>Pleosporales</taxon>
        <taxon>Dothidotthiaceae</taxon>
        <taxon>Dothidotthia</taxon>
    </lineage>
</organism>
<name>A0A6A6AFT6_9PLEO</name>
<evidence type="ECO:0000256" key="1">
    <source>
        <dbReference type="ARBA" id="ARBA00004167"/>
    </source>
</evidence>
<evidence type="ECO:0000256" key="4">
    <source>
        <dbReference type="ARBA" id="ARBA00023136"/>
    </source>
</evidence>
<reference evidence="9" key="1">
    <citation type="journal article" date="2020" name="Stud. Mycol.">
        <title>101 Dothideomycetes genomes: a test case for predicting lifestyles and emergence of pathogens.</title>
        <authorList>
            <person name="Haridas S."/>
            <person name="Albert R."/>
            <person name="Binder M."/>
            <person name="Bloem J."/>
            <person name="Labutti K."/>
            <person name="Salamov A."/>
            <person name="Andreopoulos B."/>
            <person name="Baker S."/>
            <person name="Barry K."/>
            <person name="Bills G."/>
            <person name="Bluhm B."/>
            <person name="Cannon C."/>
            <person name="Castanera R."/>
            <person name="Culley D."/>
            <person name="Daum C."/>
            <person name="Ezra D."/>
            <person name="Gonzalez J."/>
            <person name="Henrissat B."/>
            <person name="Kuo A."/>
            <person name="Liang C."/>
            <person name="Lipzen A."/>
            <person name="Lutzoni F."/>
            <person name="Magnuson J."/>
            <person name="Mondo S."/>
            <person name="Nolan M."/>
            <person name="Ohm R."/>
            <person name="Pangilinan J."/>
            <person name="Park H.-J."/>
            <person name="Ramirez L."/>
            <person name="Alfaro M."/>
            <person name="Sun H."/>
            <person name="Tritt A."/>
            <person name="Yoshinaga Y."/>
            <person name="Zwiers L.-H."/>
            <person name="Turgeon B."/>
            <person name="Goodwin S."/>
            <person name="Spatafora J."/>
            <person name="Crous P."/>
            <person name="Grigoriev I."/>
        </authorList>
    </citation>
    <scope>NUCLEOTIDE SEQUENCE</scope>
    <source>
        <strain evidence="9">CBS 119687</strain>
    </source>
</reference>
<feature type="chain" id="PRO_5025548129" description="WSC domain-containing protein" evidence="7">
    <location>
        <begin position="24"/>
        <end position="293"/>
    </location>
</feature>
<proteinExistence type="predicted"/>
<evidence type="ECO:0000256" key="7">
    <source>
        <dbReference type="SAM" id="SignalP"/>
    </source>
</evidence>
<dbReference type="PROSITE" id="PS51212">
    <property type="entry name" value="WSC"/>
    <property type="match status" value="1"/>
</dbReference>
<dbReference type="GO" id="GO:0071944">
    <property type="term" value="C:cell periphery"/>
    <property type="evidence" value="ECO:0007669"/>
    <property type="project" value="UniProtKB-ARBA"/>
</dbReference>
<evidence type="ECO:0000256" key="3">
    <source>
        <dbReference type="ARBA" id="ARBA00022989"/>
    </source>
</evidence>
<evidence type="ECO:0000256" key="6">
    <source>
        <dbReference type="SAM" id="Phobius"/>
    </source>
</evidence>
<feature type="compositionally biased region" description="Low complexity" evidence="5">
    <location>
        <begin position="168"/>
        <end position="186"/>
    </location>
</feature>
<keyword evidence="2 6" id="KW-0812">Transmembrane</keyword>
<keyword evidence="4 6" id="KW-0472">Membrane</keyword>
<keyword evidence="3 6" id="KW-1133">Transmembrane helix</keyword>
<dbReference type="OrthoDB" id="2019572at2759"/>
<evidence type="ECO:0000256" key="2">
    <source>
        <dbReference type="ARBA" id="ARBA00022692"/>
    </source>
</evidence>
<protein>
    <recommendedName>
        <fullName evidence="8">WSC domain-containing protein</fullName>
    </recommendedName>
</protein>
<dbReference type="SMART" id="SM00321">
    <property type="entry name" value="WSC"/>
    <property type="match status" value="1"/>
</dbReference>
<feature type="transmembrane region" description="Helical" evidence="6">
    <location>
        <begin position="199"/>
        <end position="223"/>
    </location>
</feature>
<evidence type="ECO:0000313" key="9">
    <source>
        <dbReference type="EMBL" id="KAF2129797.1"/>
    </source>
</evidence>
<dbReference type="InterPro" id="IPR051694">
    <property type="entry name" value="Immunoregulatory_rcpt-like"/>
</dbReference>
<evidence type="ECO:0000256" key="5">
    <source>
        <dbReference type="SAM" id="MobiDB-lite"/>
    </source>
</evidence>
<dbReference type="Pfam" id="PF01822">
    <property type="entry name" value="WSC"/>
    <property type="match status" value="1"/>
</dbReference>
<evidence type="ECO:0000313" key="10">
    <source>
        <dbReference type="Proteomes" id="UP000799771"/>
    </source>
</evidence>
<dbReference type="PANTHER" id="PTHR15549">
    <property type="entry name" value="PAIRED IMMUNOGLOBULIN-LIKE TYPE 2 RECEPTOR"/>
    <property type="match status" value="1"/>
</dbReference>
<accession>A0A6A6AFT6</accession>
<keyword evidence="10" id="KW-1185">Reference proteome</keyword>
<dbReference type="AlphaFoldDB" id="A0A6A6AFT6"/>
<dbReference type="RefSeq" id="XP_033524184.1">
    <property type="nucleotide sequence ID" value="XM_033662649.1"/>
</dbReference>
<gene>
    <name evidence="9" type="ORF">P153DRAFT_224347</name>
</gene>